<feature type="region of interest" description="Disordered" evidence="1">
    <location>
        <begin position="581"/>
        <end position="626"/>
    </location>
</feature>
<dbReference type="AlphaFoldDB" id="A0AAV7PQG3"/>
<accession>A0AAV7PQG3</accession>
<comment type="caution">
    <text evidence="2">The sequence shown here is derived from an EMBL/GenBank/DDBJ whole genome shotgun (WGS) entry which is preliminary data.</text>
</comment>
<gene>
    <name evidence="2" type="ORF">NDU88_008465</name>
</gene>
<feature type="compositionally biased region" description="Basic and acidic residues" evidence="1">
    <location>
        <begin position="66"/>
        <end position="84"/>
    </location>
</feature>
<feature type="compositionally biased region" description="Polar residues" evidence="1">
    <location>
        <begin position="357"/>
        <end position="376"/>
    </location>
</feature>
<evidence type="ECO:0000256" key="1">
    <source>
        <dbReference type="SAM" id="MobiDB-lite"/>
    </source>
</evidence>
<protein>
    <submittedName>
        <fullName evidence="2">Uncharacterized protein</fullName>
    </submittedName>
</protein>
<feature type="compositionally biased region" description="Acidic residues" evidence="1">
    <location>
        <begin position="311"/>
        <end position="340"/>
    </location>
</feature>
<sequence>MSSSKAKRNKRGAKKSRKSRRGKKRRPSPRSSKVHEGRKWRRRGNVQSDSGKQGRGKKKVPRSIVCRKEAKEIQQESQAHRDADGSCTGRTRVLKEARVSDGEQPEPQHRKLEGEVGHGTKSDEDTGDKVRNEKDKKKRHITKKSRGRSYVTELSRSRAEMESLKSFKSEKSSGVTPNSGTGVKENMSNPRETITKSGQSKSKKARQVDAEDMETSCKGRLTKPTQNDRKLTCMSLRRKARVRSFDEASLLDSLKERAPPNTEIEAGSNEVKKSYSEEPCSAVDDFVTSVQTISQSQETEDVASQSSASEREEEERLQDEEAVEEANSDDTEEEDEENEEQDKRSQKSQESMSESSTMDGDTSSSENDSKQSSGGSLNEEAGQKNSDLQHPENPGKKISQVISDDESVKSERSGCRSNIAMYAMAEEDQDGEEGQKVEKRRPRGVTGKKPLPIGVKSKLLNIGMSKACQKKGAKGSTSMSSVSNLALLKGGKTLTELFAKKKKESPPSELADRTIDTIELDQEGRNYFPLERSGESATVLTGKEKHRSLLTNQSKLILNLKSRHELAKTKLLSKECHEQLEMTGRVVSGPEEPEGDLPKKETEQSPNPQLLKDKKEPSFSSISSISSAEKTVEESPLICKKKKMKKVIVKVKMASPKKAEVRKVEDEEITVEFPTERIPKVTQKGSNALNSISAFRRVTGWFKQRPGKKVNLKRRFASAARAIGITEWLIRKFTKKKKRGMPAGFRRRMAMRIVNTAGLVNRLSRPSPSGAGELRGISGNKDRGTGESPEATEELEADLNLHSTQCRESQVKNSDGFVETEEKANTADAKYAIVFPRVHNLVTSKKVPSERNEMHQKHFSKAFAARKAVMSVQPGYKSKSLMAQNSRKVPLEHSFETEGPDPSLNILHERQPVSAPYKLSRLGNVSPEVGNPLVGKRASKSNSSILKEERLLQSQNPHPAFSPVQNGLVRVQNRPPQQEEESAEEDVGSYFEEDADEEATDVLQQDFYETTAHVHWAQSHGMRCDPTTWLNSETLLPRRTVENLSKWTMYHDHDFNQPHRSKVSQERWEAEDVMEGILEMNLTHQQVHVDETRCVEVEEVEDLSRLEMLLPQ</sequence>
<reference evidence="2" key="1">
    <citation type="journal article" date="2022" name="bioRxiv">
        <title>Sequencing and chromosome-scale assembly of the giantPleurodeles waltlgenome.</title>
        <authorList>
            <person name="Brown T."/>
            <person name="Elewa A."/>
            <person name="Iarovenko S."/>
            <person name="Subramanian E."/>
            <person name="Araus A.J."/>
            <person name="Petzold A."/>
            <person name="Susuki M."/>
            <person name="Suzuki K.-i.T."/>
            <person name="Hayashi T."/>
            <person name="Toyoda A."/>
            <person name="Oliveira C."/>
            <person name="Osipova E."/>
            <person name="Leigh N.D."/>
            <person name="Simon A."/>
            <person name="Yun M.H."/>
        </authorList>
    </citation>
    <scope>NUCLEOTIDE SEQUENCE</scope>
    <source>
        <strain evidence="2">20211129_DDA</strain>
        <tissue evidence="2">Liver</tissue>
    </source>
</reference>
<feature type="compositionally biased region" description="Basic residues" evidence="1">
    <location>
        <begin position="1"/>
        <end position="28"/>
    </location>
</feature>
<evidence type="ECO:0000313" key="3">
    <source>
        <dbReference type="Proteomes" id="UP001066276"/>
    </source>
</evidence>
<feature type="compositionally biased region" description="Basic and acidic residues" evidence="1">
    <location>
        <begin position="93"/>
        <end position="135"/>
    </location>
</feature>
<evidence type="ECO:0000313" key="2">
    <source>
        <dbReference type="EMBL" id="KAJ1130109.1"/>
    </source>
</evidence>
<feature type="compositionally biased region" description="Polar residues" evidence="1">
    <location>
        <begin position="288"/>
        <end position="297"/>
    </location>
</feature>
<dbReference type="EMBL" id="JANPWB010000011">
    <property type="protein sequence ID" value="KAJ1130109.1"/>
    <property type="molecule type" value="Genomic_DNA"/>
</dbReference>
<feature type="region of interest" description="Disordered" evidence="1">
    <location>
        <begin position="761"/>
        <end position="793"/>
    </location>
</feature>
<organism evidence="2 3">
    <name type="scientific">Pleurodeles waltl</name>
    <name type="common">Iberian ribbed newt</name>
    <dbReference type="NCBI Taxonomy" id="8319"/>
    <lineage>
        <taxon>Eukaryota</taxon>
        <taxon>Metazoa</taxon>
        <taxon>Chordata</taxon>
        <taxon>Craniata</taxon>
        <taxon>Vertebrata</taxon>
        <taxon>Euteleostomi</taxon>
        <taxon>Amphibia</taxon>
        <taxon>Batrachia</taxon>
        <taxon>Caudata</taxon>
        <taxon>Salamandroidea</taxon>
        <taxon>Salamandridae</taxon>
        <taxon>Pleurodelinae</taxon>
        <taxon>Pleurodeles</taxon>
    </lineage>
</organism>
<proteinExistence type="predicted"/>
<feature type="compositionally biased region" description="Basic and acidic residues" evidence="1">
    <location>
        <begin position="155"/>
        <end position="171"/>
    </location>
</feature>
<feature type="compositionally biased region" description="Basic residues" evidence="1">
    <location>
        <begin position="136"/>
        <end position="147"/>
    </location>
</feature>
<feature type="region of interest" description="Disordered" evidence="1">
    <location>
        <begin position="1"/>
        <end position="452"/>
    </location>
</feature>
<name>A0AAV7PQG3_PLEWA</name>
<keyword evidence="3" id="KW-1185">Reference proteome</keyword>
<feature type="compositionally biased region" description="Polar residues" evidence="1">
    <location>
        <begin position="174"/>
        <end position="200"/>
    </location>
</feature>
<dbReference type="Proteomes" id="UP001066276">
    <property type="component" value="Chromosome 7"/>
</dbReference>